<gene>
    <name evidence="1" type="ORF">E5358_04755</name>
</gene>
<evidence type="ECO:0000313" key="2">
    <source>
        <dbReference type="Proteomes" id="UP000308886"/>
    </source>
</evidence>
<evidence type="ECO:0000313" key="1">
    <source>
        <dbReference type="EMBL" id="TGX82974.1"/>
    </source>
</evidence>
<organism evidence="1 2">
    <name type="scientific">Palleniella muris</name>
    <dbReference type="NCBI Taxonomy" id="3038145"/>
    <lineage>
        <taxon>Bacteria</taxon>
        <taxon>Pseudomonadati</taxon>
        <taxon>Bacteroidota</taxon>
        <taxon>Bacteroidia</taxon>
        <taxon>Bacteroidales</taxon>
        <taxon>Prevotellaceae</taxon>
        <taxon>Palleniella</taxon>
    </lineage>
</organism>
<comment type="caution">
    <text evidence="1">The sequence shown here is derived from an EMBL/GenBank/DDBJ whole genome shotgun (WGS) entry which is preliminary data.</text>
</comment>
<dbReference type="EMBL" id="SRZC01000006">
    <property type="protein sequence ID" value="TGX82974.1"/>
    <property type="molecule type" value="Genomic_DNA"/>
</dbReference>
<keyword evidence="2" id="KW-1185">Reference proteome</keyword>
<proteinExistence type="predicted"/>
<sequence length="216" mass="23378">MAVQYIDNLSYQGKKGNFERDQFATKAAMKAYPEASIDEGHLAFCLEDNKRYEFRASNSVDTITGRWREFKPGMTSVPLATDTTTGGIKAEDKTLAELPNENKWEKAYIGSDGKLYVQVPILSPLEGLEIDPNGDLNLKQAAAGELGGIKTGYTANNKNYPVALDENGKAYVNVPWANTTYNKATSAADGLMSAVDKVKLDGLSIASVAEVEALLA</sequence>
<dbReference type="Proteomes" id="UP000308886">
    <property type="component" value="Unassembled WGS sequence"/>
</dbReference>
<accession>A0AC61QRE9</accession>
<name>A0AC61QRE9_9BACT</name>
<protein>
    <submittedName>
        <fullName evidence="1">Uncharacterized protein</fullName>
    </submittedName>
</protein>
<reference evidence="1" key="1">
    <citation type="submission" date="2019-04" db="EMBL/GenBank/DDBJ databases">
        <title>Microbes associate with the intestines of laboratory mice.</title>
        <authorList>
            <person name="Navarre W."/>
            <person name="Wong E."/>
            <person name="Huang K."/>
            <person name="Tropini C."/>
            <person name="Ng K."/>
            <person name="Yu B."/>
        </authorList>
    </citation>
    <scope>NUCLEOTIDE SEQUENCE</scope>
    <source>
        <strain evidence="1">NM73_A23</strain>
    </source>
</reference>